<sequence>MNTSLANVLIGEDSANGGAHPGDLANDIIDDFLTKHPNEGHYEESYSWHEPCLARSRSKCSVDRRLEYWKNMLIQRRALQERLRSQTGRGPAQMLHNRPQGPEDFLEIVGVPQGTPGSAMREKDEVRFSDRDAICGCVPGLSSPSQVFQGFSDLDLGLDSSSSVSKTESILLQQRSGSRVGVGESLSLKCVDASPDLCIRINGIAYKPGTPEFSPTVERTFTCHPFQRHVRMVVRIENSGRSLLQCCWQRVNFFSNNRTLLRDGSNNFLFDTQAFQLRTGESRDVTMLYQPRTVSIVKMRWLLYTRPRIFFRRPYGLTLNIHGRCTPPKEYLERLMVENTRARLLQLESSGSDDEEMDEEEEKGKSLICPYFREMEEREVFNILNRSYICHTYEDLERLHAIFEKMNKSSTCWDLSVQSLMHLVLTVPDLEARIQLSEELTTLLNGLRNPSGPSLSISDSPRLLQKRGTSELFYVRGLIVSRLDEWEQLAMELEGKPIDRKYFIKCIYTLLYGTIGNTVEDIVSIIESMVESSEF</sequence>
<protein>
    <recommendedName>
        <fullName evidence="3">MYCBP-associated protein</fullName>
    </recommendedName>
</protein>
<dbReference type="STRING" id="7217.B3MI55"/>
<gene>
    <name evidence="1" type="primary">Dana\GF12700</name>
    <name evidence="1" type="synonym">dana_GLEANR_12718</name>
    <name evidence="1" type="ORF">GF12700</name>
</gene>
<dbReference type="OMA" id="VIRFTWM"/>
<dbReference type="GeneID" id="6495547"/>
<keyword evidence="2" id="KW-1185">Reference proteome</keyword>
<evidence type="ECO:0008006" key="3">
    <source>
        <dbReference type="Google" id="ProtNLM"/>
    </source>
</evidence>
<dbReference type="Pfam" id="PF14646">
    <property type="entry name" value="MYCBPAP"/>
    <property type="match status" value="2"/>
</dbReference>
<accession>B3MI55</accession>
<dbReference type="HOGENOM" id="CLU_026465_0_0_1"/>
<proteinExistence type="predicted"/>
<reference evidence="1 2" key="1">
    <citation type="journal article" date="2007" name="Nature">
        <title>Evolution of genes and genomes on the Drosophila phylogeny.</title>
        <authorList>
            <consortium name="Drosophila 12 Genomes Consortium"/>
            <person name="Clark A.G."/>
            <person name="Eisen M.B."/>
            <person name="Smith D.R."/>
            <person name="Bergman C.M."/>
            <person name="Oliver B."/>
            <person name="Markow T.A."/>
            <person name="Kaufman T.C."/>
            <person name="Kellis M."/>
            <person name="Gelbart W."/>
            <person name="Iyer V.N."/>
            <person name="Pollard D.A."/>
            <person name="Sackton T.B."/>
            <person name="Larracuente A.M."/>
            <person name="Singh N.D."/>
            <person name="Abad J.P."/>
            <person name="Abt D.N."/>
            <person name="Adryan B."/>
            <person name="Aguade M."/>
            <person name="Akashi H."/>
            <person name="Anderson W.W."/>
            <person name="Aquadro C.F."/>
            <person name="Ardell D.H."/>
            <person name="Arguello R."/>
            <person name="Artieri C.G."/>
            <person name="Barbash D.A."/>
            <person name="Barker D."/>
            <person name="Barsanti P."/>
            <person name="Batterham P."/>
            <person name="Batzoglou S."/>
            <person name="Begun D."/>
            <person name="Bhutkar A."/>
            <person name="Blanco E."/>
            <person name="Bosak S.A."/>
            <person name="Bradley R.K."/>
            <person name="Brand A.D."/>
            <person name="Brent M.R."/>
            <person name="Brooks A.N."/>
            <person name="Brown R.H."/>
            <person name="Butlin R.K."/>
            <person name="Caggese C."/>
            <person name="Calvi B.R."/>
            <person name="Bernardo de Carvalho A."/>
            <person name="Caspi A."/>
            <person name="Castrezana S."/>
            <person name="Celniker S.E."/>
            <person name="Chang J.L."/>
            <person name="Chapple C."/>
            <person name="Chatterji S."/>
            <person name="Chinwalla A."/>
            <person name="Civetta A."/>
            <person name="Clifton S.W."/>
            <person name="Comeron J.M."/>
            <person name="Costello J.C."/>
            <person name="Coyne J.A."/>
            <person name="Daub J."/>
            <person name="David R.G."/>
            <person name="Delcher A.L."/>
            <person name="Delehaunty K."/>
            <person name="Do C.B."/>
            <person name="Ebling H."/>
            <person name="Edwards K."/>
            <person name="Eickbush T."/>
            <person name="Evans J.D."/>
            <person name="Filipski A."/>
            <person name="Findeiss S."/>
            <person name="Freyhult E."/>
            <person name="Fulton L."/>
            <person name="Fulton R."/>
            <person name="Garcia A.C."/>
            <person name="Gardiner A."/>
            <person name="Garfield D.A."/>
            <person name="Garvin B.E."/>
            <person name="Gibson G."/>
            <person name="Gilbert D."/>
            <person name="Gnerre S."/>
            <person name="Godfrey J."/>
            <person name="Good R."/>
            <person name="Gotea V."/>
            <person name="Gravely B."/>
            <person name="Greenberg A.J."/>
            <person name="Griffiths-Jones S."/>
            <person name="Gross S."/>
            <person name="Guigo R."/>
            <person name="Gustafson E.A."/>
            <person name="Haerty W."/>
            <person name="Hahn M.W."/>
            <person name="Halligan D.L."/>
            <person name="Halpern A.L."/>
            <person name="Halter G.M."/>
            <person name="Han M.V."/>
            <person name="Heger A."/>
            <person name="Hillier L."/>
            <person name="Hinrichs A.S."/>
            <person name="Holmes I."/>
            <person name="Hoskins R.A."/>
            <person name="Hubisz M.J."/>
            <person name="Hultmark D."/>
            <person name="Huntley M.A."/>
            <person name="Jaffe D.B."/>
            <person name="Jagadeeshan S."/>
            <person name="Jeck W.R."/>
            <person name="Johnson J."/>
            <person name="Jones C.D."/>
            <person name="Jordan W.C."/>
            <person name="Karpen G.H."/>
            <person name="Kataoka E."/>
            <person name="Keightley P.D."/>
            <person name="Kheradpour P."/>
            <person name="Kirkness E.F."/>
            <person name="Koerich L.B."/>
            <person name="Kristiansen K."/>
            <person name="Kudrna D."/>
            <person name="Kulathinal R.J."/>
            <person name="Kumar S."/>
            <person name="Kwok R."/>
            <person name="Lander E."/>
            <person name="Langley C.H."/>
            <person name="Lapoint R."/>
            <person name="Lazzaro B.P."/>
            <person name="Lee S.J."/>
            <person name="Levesque L."/>
            <person name="Li R."/>
            <person name="Lin C.F."/>
            <person name="Lin M.F."/>
            <person name="Lindblad-Toh K."/>
            <person name="Llopart A."/>
            <person name="Long M."/>
            <person name="Low L."/>
            <person name="Lozovsky E."/>
            <person name="Lu J."/>
            <person name="Luo M."/>
            <person name="Machado C.A."/>
            <person name="Makalowski W."/>
            <person name="Marzo M."/>
            <person name="Matsuda M."/>
            <person name="Matzkin L."/>
            <person name="McAllister B."/>
            <person name="McBride C.S."/>
            <person name="McKernan B."/>
            <person name="McKernan K."/>
            <person name="Mendez-Lago M."/>
            <person name="Minx P."/>
            <person name="Mollenhauer M.U."/>
            <person name="Montooth K."/>
            <person name="Mount S.M."/>
            <person name="Mu X."/>
            <person name="Myers E."/>
            <person name="Negre B."/>
            <person name="Newfeld S."/>
            <person name="Nielsen R."/>
            <person name="Noor M.A."/>
            <person name="O'Grady P."/>
            <person name="Pachter L."/>
            <person name="Papaceit M."/>
            <person name="Parisi M.J."/>
            <person name="Parisi M."/>
            <person name="Parts L."/>
            <person name="Pedersen J.S."/>
            <person name="Pesole G."/>
            <person name="Phillippy A.M."/>
            <person name="Ponting C.P."/>
            <person name="Pop M."/>
            <person name="Porcelli D."/>
            <person name="Powell J.R."/>
            <person name="Prohaska S."/>
            <person name="Pruitt K."/>
            <person name="Puig M."/>
            <person name="Quesneville H."/>
            <person name="Ram K.R."/>
            <person name="Rand D."/>
            <person name="Rasmussen M.D."/>
            <person name="Reed L.K."/>
            <person name="Reenan R."/>
            <person name="Reily A."/>
            <person name="Remington K.A."/>
            <person name="Rieger T.T."/>
            <person name="Ritchie M.G."/>
            <person name="Robin C."/>
            <person name="Rogers Y.H."/>
            <person name="Rohde C."/>
            <person name="Rozas J."/>
            <person name="Rubenfield M.J."/>
            <person name="Ruiz A."/>
            <person name="Russo S."/>
            <person name="Salzberg S.L."/>
            <person name="Sanchez-Gracia A."/>
            <person name="Saranga D.J."/>
            <person name="Sato H."/>
            <person name="Schaeffer S.W."/>
            <person name="Schatz M.C."/>
            <person name="Schlenke T."/>
            <person name="Schwartz R."/>
            <person name="Segarra C."/>
            <person name="Singh R.S."/>
            <person name="Sirot L."/>
            <person name="Sirota M."/>
            <person name="Sisneros N.B."/>
            <person name="Smith C.D."/>
            <person name="Smith T.F."/>
            <person name="Spieth J."/>
            <person name="Stage D.E."/>
            <person name="Stark A."/>
            <person name="Stephan W."/>
            <person name="Strausberg R.L."/>
            <person name="Strempel S."/>
            <person name="Sturgill D."/>
            <person name="Sutton G."/>
            <person name="Sutton G.G."/>
            <person name="Tao W."/>
            <person name="Teichmann S."/>
            <person name="Tobari Y.N."/>
            <person name="Tomimura Y."/>
            <person name="Tsolas J.M."/>
            <person name="Valente V.L."/>
            <person name="Venter E."/>
            <person name="Venter J.C."/>
            <person name="Vicario S."/>
            <person name="Vieira F.G."/>
            <person name="Vilella A.J."/>
            <person name="Villasante A."/>
            <person name="Walenz B."/>
            <person name="Wang J."/>
            <person name="Wasserman M."/>
            <person name="Watts T."/>
            <person name="Wilson D."/>
            <person name="Wilson R.K."/>
            <person name="Wing R.A."/>
            <person name="Wolfner M.F."/>
            <person name="Wong A."/>
            <person name="Wong G.K."/>
            <person name="Wu C.I."/>
            <person name="Wu G."/>
            <person name="Yamamoto D."/>
            <person name="Yang H.P."/>
            <person name="Yang S.P."/>
            <person name="Yorke J.A."/>
            <person name="Yoshida K."/>
            <person name="Zdobnov E."/>
            <person name="Zhang P."/>
            <person name="Zhang Y."/>
            <person name="Zimin A.V."/>
            <person name="Baldwin J."/>
            <person name="Abdouelleil A."/>
            <person name="Abdulkadir J."/>
            <person name="Abebe A."/>
            <person name="Abera B."/>
            <person name="Abreu J."/>
            <person name="Acer S.C."/>
            <person name="Aftuck L."/>
            <person name="Alexander A."/>
            <person name="An P."/>
            <person name="Anderson E."/>
            <person name="Anderson S."/>
            <person name="Arachi H."/>
            <person name="Azer M."/>
            <person name="Bachantsang P."/>
            <person name="Barry A."/>
            <person name="Bayul T."/>
            <person name="Berlin A."/>
            <person name="Bessette D."/>
            <person name="Bloom T."/>
            <person name="Blye J."/>
            <person name="Boguslavskiy L."/>
            <person name="Bonnet C."/>
            <person name="Boukhgalter B."/>
            <person name="Bourzgui I."/>
            <person name="Brown A."/>
            <person name="Cahill P."/>
            <person name="Channer S."/>
            <person name="Cheshatsang Y."/>
            <person name="Chuda L."/>
            <person name="Citroen M."/>
            <person name="Collymore A."/>
            <person name="Cooke P."/>
            <person name="Costello M."/>
            <person name="D'Aco K."/>
            <person name="Daza R."/>
            <person name="De Haan G."/>
            <person name="DeGray S."/>
            <person name="DeMaso C."/>
            <person name="Dhargay N."/>
            <person name="Dooley K."/>
            <person name="Dooley E."/>
            <person name="Doricent M."/>
            <person name="Dorje P."/>
            <person name="Dorjee K."/>
            <person name="Dupes A."/>
            <person name="Elong R."/>
            <person name="Falk J."/>
            <person name="Farina A."/>
            <person name="Faro S."/>
            <person name="Ferguson D."/>
            <person name="Fisher S."/>
            <person name="Foley C.D."/>
            <person name="Franke A."/>
            <person name="Friedrich D."/>
            <person name="Gadbois L."/>
            <person name="Gearin G."/>
            <person name="Gearin C.R."/>
            <person name="Giannoukos G."/>
            <person name="Goode T."/>
            <person name="Graham J."/>
            <person name="Grandbois E."/>
            <person name="Grewal S."/>
            <person name="Gyaltsen K."/>
            <person name="Hafez N."/>
            <person name="Hagos B."/>
            <person name="Hall J."/>
            <person name="Henson C."/>
            <person name="Hollinger A."/>
            <person name="Honan T."/>
            <person name="Huard M.D."/>
            <person name="Hughes L."/>
            <person name="Hurhula B."/>
            <person name="Husby M.E."/>
            <person name="Kamat A."/>
            <person name="Kanga B."/>
            <person name="Kashin S."/>
            <person name="Khazanovich D."/>
            <person name="Kisner P."/>
            <person name="Lance K."/>
            <person name="Lara M."/>
            <person name="Lee W."/>
            <person name="Lennon N."/>
            <person name="Letendre F."/>
            <person name="LeVine R."/>
            <person name="Lipovsky A."/>
            <person name="Liu X."/>
            <person name="Liu J."/>
            <person name="Liu S."/>
            <person name="Lokyitsang T."/>
            <person name="Lokyitsang Y."/>
            <person name="Lubonja R."/>
            <person name="Lui A."/>
            <person name="MacDonald P."/>
            <person name="Magnisalis V."/>
            <person name="Maru K."/>
            <person name="Matthews C."/>
            <person name="McCusker W."/>
            <person name="McDonough S."/>
            <person name="Mehta T."/>
            <person name="Meldrim J."/>
            <person name="Meneus L."/>
            <person name="Mihai O."/>
            <person name="Mihalev A."/>
            <person name="Mihova T."/>
            <person name="Mittelman R."/>
            <person name="Mlenga V."/>
            <person name="Montmayeur A."/>
            <person name="Mulrain L."/>
            <person name="Navidi A."/>
            <person name="Naylor J."/>
            <person name="Negash T."/>
            <person name="Nguyen T."/>
            <person name="Nguyen N."/>
            <person name="Nicol R."/>
            <person name="Norbu C."/>
            <person name="Norbu N."/>
            <person name="Novod N."/>
            <person name="O'Neill B."/>
            <person name="Osman S."/>
            <person name="Markiewicz E."/>
            <person name="Oyono O.L."/>
            <person name="Patti C."/>
            <person name="Phunkhang P."/>
            <person name="Pierre F."/>
            <person name="Priest M."/>
            <person name="Raghuraman S."/>
            <person name="Rege F."/>
            <person name="Reyes R."/>
            <person name="Rise C."/>
            <person name="Rogov P."/>
            <person name="Ross K."/>
            <person name="Ryan E."/>
            <person name="Settipalli S."/>
            <person name="Shea T."/>
            <person name="Sherpa N."/>
            <person name="Shi L."/>
            <person name="Shih D."/>
            <person name="Sparrow T."/>
            <person name="Spaulding J."/>
            <person name="Stalker J."/>
            <person name="Stange-Thomann N."/>
            <person name="Stavropoulos S."/>
            <person name="Stone C."/>
            <person name="Strader C."/>
            <person name="Tesfaye S."/>
            <person name="Thomson T."/>
            <person name="Thoulutsang Y."/>
            <person name="Thoulutsang D."/>
            <person name="Topham K."/>
            <person name="Topping I."/>
            <person name="Tsamla T."/>
            <person name="Vassiliev H."/>
            <person name="Vo A."/>
            <person name="Wangchuk T."/>
            <person name="Wangdi T."/>
            <person name="Weiand M."/>
            <person name="Wilkinson J."/>
            <person name="Wilson A."/>
            <person name="Yadav S."/>
            <person name="Young G."/>
            <person name="Yu Q."/>
            <person name="Zembek L."/>
            <person name="Zhong D."/>
            <person name="Zimmer A."/>
            <person name="Zwirko Z."/>
            <person name="Jaffe D.B."/>
            <person name="Alvarez P."/>
            <person name="Brockman W."/>
            <person name="Butler J."/>
            <person name="Chin C."/>
            <person name="Gnerre S."/>
            <person name="Grabherr M."/>
            <person name="Kleber M."/>
            <person name="Mauceli E."/>
            <person name="MacCallum I."/>
        </authorList>
    </citation>
    <scope>NUCLEOTIDE SEQUENCE [LARGE SCALE GENOMIC DNA]</scope>
    <source>
        <strain evidence="2">Tucson 14024-0371.13</strain>
    </source>
</reference>
<dbReference type="OrthoDB" id="7883113at2759"/>
<organism evidence="1 2">
    <name type="scientific">Drosophila ananassae</name>
    <name type="common">Fruit fly</name>
    <dbReference type="NCBI Taxonomy" id="7217"/>
    <lineage>
        <taxon>Eukaryota</taxon>
        <taxon>Metazoa</taxon>
        <taxon>Ecdysozoa</taxon>
        <taxon>Arthropoda</taxon>
        <taxon>Hexapoda</taxon>
        <taxon>Insecta</taxon>
        <taxon>Pterygota</taxon>
        <taxon>Neoptera</taxon>
        <taxon>Endopterygota</taxon>
        <taxon>Diptera</taxon>
        <taxon>Brachycera</taxon>
        <taxon>Muscomorpha</taxon>
        <taxon>Ephydroidea</taxon>
        <taxon>Drosophilidae</taxon>
        <taxon>Drosophila</taxon>
        <taxon>Sophophora</taxon>
    </lineage>
</organism>
<dbReference type="InterPro" id="IPR032707">
    <property type="entry name" value="MYCBPAP"/>
</dbReference>
<dbReference type="InParanoid" id="B3MI55"/>
<dbReference type="EMBL" id="CH902619">
    <property type="protein sequence ID" value="EDV35900.1"/>
    <property type="molecule type" value="Genomic_DNA"/>
</dbReference>
<evidence type="ECO:0000313" key="1">
    <source>
        <dbReference type="EMBL" id="EDV35900.1"/>
    </source>
</evidence>
<name>B3MI55_DROAN</name>
<dbReference type="AlphaFoldDB" id="B3MI55"/>
<dbReference type="Proteomes" id="UP000007801">
    <property type="component" value="Unassembled WGS sequence"/>
</dbReference>
<dbReference type="KEGG" id="dan:6495547"/>
<evidence type="ECO:0000313" key="2">
    <source>
        <dbReference type="Proteomes" id="UP000007801"/>
    </source>
</evidence>
<dbReference type="eggNOG" id="ENOG502QT8X">
    <property type="taxonomic scope" value="Eukaryota"/>
</dbReference>
<dbReference type="PhylomeDB" id="B3MI55"/>